<dbReference type="InterPro" id="IPR020846">
    <property type="entry name" value="MFS_dom"/>
</dbReference>
<evidence type="ECO:0000256" key="5">
    <source>
        <dbReference type="SAM" id="Phobius"/>
    </source>
</evidence>
<dbReference type="AlphaFoldDB" id="A0A0N4ZQL4"/>
<keyword evidence="2 5" id="KW-0812">Transmembrane</keyword>
<keyword evidence="3 5" id="KW-1133">Transmembrane helix</keyword>
<dbReference type="WBParaSite" id="PTRK_0001080900.1">
    <property type="protein sequence ID" value="PTRK_0001080900.1"/>
    <property type="gene ID" value="PTRK_0001080900"/>
</dbReference>
<evidence type="ECO:0000256" key="2">
    <source>
        <dbReference type="ARBA" id="ARBA00022692"/>
    </source>
</evidence>
<accession>A0A0N4ZQL4</accession>
<dbReference type="GO" id="GO:0006820">
    <property type="term" value="P:monoatomic anion transport"/>
    <property type="evidence" value="ECO:0007669"/>
    <property type="project" value="TreeGrafter"/>
</dbReference>
<feature type="transmembrane region" description="Helical" evidence="5">
    <location>
        <begin position="394"/>
        <end position="415"/>
    </location>
</feature>
<evidence type="ECO:0000256" key="1">
    <source>
        <dbReference type="ARBA" id="ARBA00004141"/>
    </source>
</evidence>
<dbReference type="InterPro" id="IPR050382">
    <property type="entry name" value="MFS_Na/Anion_cotransporter"/>
</dbReference>
<dbReference type="Gene3D" id="1.20.1250.20">
    <property type="entry name" value="MFS general substrate transporter like domains"/>
    <property type="match status" value="2"/>
</dbReference>
<sequence>MILKNEPRNSFINIKSRRFQVIILLMLGIAIISFTRTNLGITMTCMVNSTATNMLEHKNDLNNNNKNNIKIPKQCVNNQNNTITKTYPHITDYGGSFIWDQYTQSLVFSGTFWGSLITVLPAGFLADRTSPKNLFLFSAISYSICSATFPYLAINYGYIPVIISRFIMGLGEGCLPPAFNNIIANWIPTSEKPLALSIFTTGIQISGTLGNPVAAYLCASKYKWNSVFYLCSILLLIWLLLWIPFVQNRYDKGKWLSIEERQYLDKNMKIQKSNKVKKNFSIPWFDMIKSPPFITVMSCKIVANIFNVFITMYLPTFFKETLYVNIIDNGFYSSIPFVAQAFIKICWSIFVGRMQKRGILTSTETVKISQLLSGIIVSFGLITLPFIVDCEKPYISVIFIVITSSGFGISASGFLTSHIVIAPAMVGVISGISTVAAVIGRISTPWLISLLRIYDTPEDWNLILWIIGGLWLINSIFFAIFGSGEPQKWGEFNDDSIIENKYVTIPLSVIEEEEGVL</sequence>
<evidence type="ECO:0000259" key="6">
    <source>
        <dbReference type="PROSITE" id="PS50850"/>
    </source>
</evidence>
<dbReference type="SUPFAM" id="SSF103473">
    <property type="entry name" value="MFS general substrate transporter"/>
    <property type="match status" value="1"/>
</dbReference>
<dbReference type="PANTHER" id="PTHR11662">
    <property type="entry name" value="SOLUTE CARRIER FAMILY 17"/>
    <property type="match status" value="1"/>
</dbReference>
<dbReference type="STRING" id="131310.A0A0N4ZQL4"/>
<organism evidence="7 8">
    <name type="scientific">Parastrongyloides trichosuri</name>
    <name type="common">Possum-specific nematode worm</name>
    <dbReference type="NCBI Taxonomy" id="131310"/>
    <lineage>
        <taxon>Eukaryota</taxon>
        <taxon>Metazoa</taxon>
        <taxon>Ecdysozoa</taxon>
        <taxon>Nematoda</taxon>
        <taxon>Chromadorea</taxon>
        <taxon>Rhabditida</taxon>
        <taxon>Tylenchina</taxon>
        <taxon>Panagrolaimomorpha</taxon>
        <taxon>Strongyloidoidea</taxon>
        <taxon>Strongyloididae</taxon>
        <taxon>Parastrongyloides</taxon>
    </lineage>
</organism>
<feature type="transmembrane region" description="Helical" evidence="5">
    <location>
        <begin position="227"/>
        <end position="246"/>
    </location>
</feature>
<dbReference type="Proteomes" id="UP000038045">
    <property type="component" value="Unplaced"/>
</dbReference>
<feature type="transmembrane region" description="Helical" evidence="5">
    <location>
        <begin position="371"/>
        <end position="388"/>
    </location>
</feature>
<proteinExistence type="predicted"/>
<feature type="transmembrane region" description="Helical" evidence="5">
    <location>
        <begin position="462"/>
        <end position="481"/>
    </location>
</feature>
<dbReference type="InterPro" id="IPR036259">
    <property type="entry name" value="MFS_trans_sf"/>
</dbReference>
<protein>
    <submittedName>
        <fullName evidence="8">MFS domain-containing protein</fullName>
    </submittedName>
</protein>
<name>A0A0N4ZQL4_PARTI</name>
<dbReference type="PROSITE" id="PS50850">
    <property type="entry name" value="MFS"/>
    <property type="match status" value="1"/>
</dbReference>
<feature type="transmembrane region" description="Helical" evidence="5">
    <location>
        <begin position="106"/>
        <end position="126"/>
    </location>
</feature>
<feature type="transmembrane region" description="Helical" evidence="5">
    <location>
        <begin position="21"/>
        <end position="39"/>
    </location>
</feature>
<feature type="transmembrane region" description="Helical" evidence="5">
    <location>
        <begin position="293"/>
        <end position="318"/>
    </location>
</feature>
<reference evidence="8" key="1">
    <citation type="submission" date="2017-02" db="UniProtKB">
        <authorList>
            <consortium name="WormBaseParasite"/>
        </authorList>
    </citation>
    <scope>IDENTIFICATION</scope>
</reference>
<dbReference type="Pfam" id="PF07690">
    <property type="entry name" value="MFS_1"/>
    <property type="match status" value="1"/>
</dbReference>
<feature type="transmembrane region" description="Helical" evidence="5">
    <location>
        <begin position="133"/>
        <end position="154"/>
    </location>
</feature>
<feature type="transmembrane region" description="Helical" evidence="5">
    <location>
        <begin position="330"/>
        <end position="350"/>
    </location>
</feature>
<evidence type="ECO:0000313" key="7">
    <source>
        <dbReference type="Proteomes" id="UP000038045"/>
    </source>
</evidence>
<dbReference type="GO" id="GO:0016020">
    <property type="term" value="C:membrane"/>
    <property type="evidence" value="ECO:0007669"/>
    <property type="project" value="UniProtKB-SubCell"/>
</dbReference>
<keyword evidence="7" id="KW-1185">Reference proteome</keyword>
<evidence type="ECO:0000256" key="4">
    <source>
        <dbReference type="ARBA" id="ARBA00023136"/>
    </source>
</evidence>
<dbReference type="PANTHER" id="PTHR11662:SF405">
    <property type="entry name" value="PROTEIN CBG12249"/>
    <property type="match status" value="1"/>
</dbReference>
<feature type="domain" description="Major facilitator superfamily (MFS) profile" evidence="6">
    <location>
        <begin position="21"/>
        <end position="486"/>
    </location>
</feature>
<dbReference type="GO" id="GO:0022857">
    <property type="term" value="F:transmembrane transporter activity"/>
    <property type="evidence" value="ECO:0007669"/>
    <property type="project" value="InterPro"/>
</dbReference>
<evidence type="ECO:0000256" key="3">
    <source>
        <dbReference type="ARBA" id="ARBA00022989"/>
    </source>
</evidence>
<comment type="subcellular location">
    <subcellularLocation>
        <location evidence="1">Membrane</location>
        <topology evidence="1">Multi-pass membrane protein</topology>
    </subcellularLocation>
</comment>
<dbReference type="InterPro" id="IPR011701">
    <property type="entry name" value="MFS"/>
</dbReference>
<feature type="transmembrane region" description="Helical" evidence="5">
    <location>
        <begin position="422"/>
        <end position="442"/>
    </location>
</feature>
<evidence type="ECO:0000313" key="8">
    <source>
        <dbReference type="WBParaSite" id="PTRK_0001080900.1"/>
    </source>
</evidence>
<keyword evidence="4 5" id="KW-0472">Membrane</keyword>